<comment type="caution">
    <text evidence="1">The sequence shown here is derived from an EMBL/GenBank/DDBJ whole genome shotgun (WGS) entry which is preliminary data.</text>
</comment>
<dbReference type="Proteomes" id="UP000293162">
    <property type="component" value="Unassembled WGS sequence"/>
</dbReference>
<evidence type="ECO:0000313" key="1">
    <source>
        <dbReference type="EMBL" id="RYU96760.1"/>
    </source>
</evidence>
<dbReference type="AlphaFoldDB" id="A0A4V1ZDN3"/>
<evidence type="ECO:0000313" key="2">
    <source>
        <dbReference type="Proteomes" id="UP000293162"/>
    </source>
</evidence>
<sequence length="184" mass="21716">MMENSSLDIQYIKARYAKARNRYKPRQIRMVFIGEGPPDNLDRYFYFADVKKHDSLFLEIMGVLYPEQKKQYLASRRDTVLKEEILERFQEDGYWIISLSEVPCSLLEEPLESYLPDLLERLEKQIDKNTPIILIKSNIYDICYAPLVANGYQVYNERIPYPGSGQQGVFREKFSRAVALLREE</sequence>
<gene>
    <name evidence="1" type="ORF">EWM59_04285</name>
</gene>
<accession>A0A4V1ZDN3</accession>
<keyword evidence="2" id="KW-1185">Reference proteome</keyword>
<proteinExistence type="predicted"/>
<dbReference type="OrthoDB" id="4714331at2"/>
<dbReference type="EMBL" id="SEWF01000005">
    <property type="protein sequence ID" value="RYU96760.1"/>
    <property type="molecule type" value="Genomic_DNA"/>
</dbReference>
<organism evidence="1 2">
    <name type="scientific">Emticicia agri</name>
    <dbReference type="NCBI Taxonomy" id="2492393"/>
    <lineage>
        <taxon>Bacteria</taxon>
        <taxon>Pseudomonadati</taxon>
        <taxon>Bacteroidota</taxon>
        <taxon>Cytophagia</taxon>
        <taxon>Cytophagales</taxon>
        <taxon>Leadbetterellaceae</taxon>
        <taxon>Emticicia</taxon>
    </lineage>
</organism>
<name>A0A4V1ZDN3_9BACT</name>
<reference evidence="1 2" key="1">
    <citation type="submission" date="2019-02" db="EMBL/GenBank/DDBJ databases">
        <title>Bacterial novel species Emticicia sp. 17J42-9 isolated from soil.</title>
        <authorList>
            <person name="Jung H.-Y."/>
        </authorList>
    </citation>
    <scope>NUCLEOTIDE SEQUENCE [LARGE SCALE GENOMIC DNA]</scope>
    <source>
        <strain evidence="1 2">17J42-9</strain>
    </source>
</reference>
<protein>
    <submittedName>
        <fullName evidence="1">Uncharacterized protein</fullName>
    </submittedName>
</protein>